<dbReference type="OrthoDB" id="98874at2"/>
<reference evidence="2 3" key="1">
    <citation type="submission" date="2019-07" db="EMBL/GenBank/DDBJ databases">
        <title>Novel species of Flavobacterium.</title>
        <authorList>
            <person name="Liu Q."/>
            <person name="Xin Y.-H."/>
        </authorList>
    </citation>
    <scope>NUCLEOTIDE SEQUENCE [LARGE SCALE GENOMIC DNA]</scope>
    <source>
        <strain evidence="2 3">LB1R34</strain>
    </source>
</reference>
<comment type="caution">
    <text evidence="2">The sequence shown here is derived from an EMBL/GenBank/DDBJ whole genome shotgun (WGS) entry which is preliminary data.</text>
</comment>
<dbReference type="Gene3D" id="3.10.620.30">
    <property type="match status" value="1"/>
</dbReference>
<gene>
    <name evidence="2" type="ORF">FNW21_03160</name>
</gene>
<protein>
    <submittedName>
        <fullName evidence="2">DUF3857 domain-containing protein</fullName>
    </submittedName>
</protein>
<dbReference type="AlphaFoldDB" id="A0A553EBG2"/>
<dbReference type="RefSeq" id="WP_144255278.1">
    <property type="nucleotide sequence ID" value="NZ_VJZT01000002.1"/>
</dbReference>
<evidence type="ECO:0000313" key="2">
    <source>
        <dbReference type="EMBL" id="TRX42271.1"/>
    </source>
</evidence>
<sequence length="655" mass="75588">MKAKLYIVLLLIIAIVNTYAQKFELGKVSVAELNEKKHPIDSSAVAAVLFKRGKTFFTYTNATGFTANHECEFRIKIYSLEGLSWANQKVSYYVGYENLNDDKVRFSSAVTYNLEDGKIVKTKLNNEGNFKTKINKYWNQATITLPNVKIGSVIEFKYVLESENLVRFPDFDFQYDIPVNFFEYKTEIPEYFIYNSLLKGSQEIETKMEVVDSKKEYALGYKQNNSLYSSKNIPALNKEEFVDNIDNYLGAIQNELETKRFPDMPVVDYARTWEGVAATIYKNKNFGDEIKIRNYYSKDLNGLLLHINTPVERLNVIFKYVQNKMNWNKVMGYYADKGVEKAYESKTGNVAEINFMLISMLKTAGIIANPVLVSTIENGIPVFPNRTVFNYVIAVAEIDGQKILLDITNKFTTSNVLPLNLLNWQGRLIKEDGSSKEIDLIPAIVSEDHYNIKATIQPDLRIIEGLLTVKRTDYSAFNFRETNGDKSKDIYLEYLENNLNKIEITDYFIDNKSQDLAKPVFESFNFKWDHSYDNIAGKLFLNPILFFTVTTNPFRQEVRQMPIYFGYPHRYIYTVSLKVPHGYSIESLPASIRIVTENKEASYVMNVNSEKDTVNIEVVKEINKAIFAAEDYDMLKNYFQQVIAKQNEKIVLKKI</sequence>
<accession>A0A553EBG2</accession>
<keyword evidence="3" id="KW-1185">Reference proteome</keyword>
<feature type="domain" description="DUF3857" evidence="1">
    <location>
        <begin position="72"/>
        <end position="209"/>
    </location>
</feature>
<dbReference type="InterPro" id="IPR024618">
    <property type="entry name" value="DUF3857"/>
</dbReference>
<dbReference type="Gene3D" id="2.60.120.1130">
    <property type="match status" value="1"/>
</dbReference>
<evidence type="ECO:0000259" key="1">
    <source>
        <dbReference type="Pfam" id="PF12969"/>
    </source>
</evidence>
<dbReference type="Proteomes" id="UP000316371">
    <property type="component" value="Unassembled WGS sequence"/>
</dbReference>
<proteinExistence type="predicted"/>
<organism evidence="2 3">
    <name type="scientific">Flavobacterium restrictum</name>
    <dbReference type="NCBI Taxonomy" id="2594428"/>
    <lineage>
        <taxon>Bacteria</taxon>
        <taxon>Pseudomonadati</taxon>
        <taxon>Bacteroidota</taxon>
        <taxon>Flavobacteriia</taxon>
        <taxon>Flavobacteriales</taxon>
        <taxon>Flavobacteriaceae</taxon>
        <taxon>Flavobacterium</taxon>
    </lineage>
</organism>
<evidence type="ECO:0000313" key="3">
    <source>
        <dbReference type="Proteomes" id="UP000316371"/>
    </source>
</evidence>
<name>A0A553EBG2_9FLAO</name>
<dbReference type="Pfam" id="PF12969">
    <property type="entry name" value="DUF3857"/>
    <property type="match status" value="1"/>
</dbReference>
<dbReference type="EMBL" id="VJZT01000002">
    <property type="protein sequence ID" value="TRX42271.1"/>
    <property type="molecule type" value="Genomic_DNA"/>
</dbReference>
<dbReference type="Gene3D" id="2.60.40.3140">
    <property type="match status" value="1"/>
</dbReference>